<evidence type="ECO:0000256" key="1">
    <source>
        <dbReference type="SAM" id="MobiDB-lite"/>
    </source>
</evidence>
<reference evidence="3 4" key="1">
    <citation type="submission" date="2014-04" db="EMBL/GenBank/DDBJ databases">
        <title>Evolutionary Origins and Diversification of the Mycorrhizal Mutualists.</title>
        <authorList>
            <consortium name="DOE Joint Genome Institute"/>
            <consortium name="Mycorrhizal Genomics Consortium"/>
            <person name="Kohler A."/>
            <person name="Kuo A."/>
            <person name="Nagy L.G."/>
            <person name="Floudas D."/>
            <person name="Copeland A."/>
            <person name="Barry K.W."/>
            <person name="Cichocki N."/>
            <person name="Veneault-Fourrey C."/>
            <person name="LaButti K."/>
            <person name="Lindquist E.A."/>
            <person name="Lipzen A."/>
            <person name="Lundell T."/>
            <person name="Morin E."/>
            <person name="Murat C."/>
            <person name="Riley R."/>
            <person name="Ohm R."/>
            <person name="Sun H."/>
            <person name="Tunlid A."/>
            <person name="Henrissat B."/>
            <person name="Grigoriev I.V."/>
            <person name="Hibbett D.S."/>
            <person name="Martin F."/>
        </authorList>
    </citation>
    <scope>NUCLEOTIDE SEQUENCE [LARGE SCALE GENOMIC DNA]</scope>
    <source>
        <strain evidence="3 4">Koide BX008</strain>
    </source>
</reference>
<feature type="compositionally biased region" description="Polar residues" evidence="1">
    <location>
        <begin position="855"/>
        <end position="868"/>
    </location>
</feature>
<feature type="domain" description="PH" evidence="2">
    <location>
        <begin position="46"/>
        <end position="170"/>
    </location>
</feature>
<accession>A0A0C2XFA8</accession>
<dbReference type="SMART" id="SM00233">
    <property type="entry name" value="PH"/>
    <property type="match status" value="1"/>
</dbReference>
<feature type="region of interest" description="Disordered" evidence="1">
    <location>
        <begin position="1167"/>
        <end position="1213"/>
    </location>
</feature>
<dbReference type="Pfam" id="PF25381">
    <property type="entry name" value="PH_26"/>
    <property type="match status" value="1"/>
</dbReference>
<dbReference type="Gene3D" id="2.30.29.30">
    <property type="entry name" value="Pleckstrin-homology domain (PH domain)/Phosphotyrosine-binding domain (PTB)"/>
    <property type="match status" value="1"/>
</dbReference>
<feature type="region of interest" description="Disordered" evidence="1">
    <location>
        <begin position="1"/>
        <end position="24"/>
    </location>
</feature>
<sequence>MQLVPPPSTNGHESHASHASQALQASQVHPEIRSLVQLNTAHAYKVYYSGPLVRKIERLPDGQTPTKDDGWTDIWAQLCGTTLNIWVMKQVQEASKQGKEVPPTYFNVTDAFVHVIGAITVPETLTSPAKRYTDILAMNTAGTNLILFSCPSREALMAWVAALRLSSWEKSRLEEIYTAHLIRTTQQARDIPSTLVRGRMEGWAQIRIACQTDWKRLWLVIQAGPDGDRPSSSGGYDGNEPPRKRRISSFFSRDHSPAQSRAQQPILLFYSSPKPKDRKRPLLTLQNVTQAFAVYPDRPELISKSTLIKVEGQFADDELVRDMKNREGWILVMPDTDKIQNQAGEMLKWIIALHDAFRLYGRPHAWSWDPREPASMMFGYPVGPQKESLFLDREVAEALDPRDDRTSFIRANFQSLLSNKLQTAGIRVISPEAPQQLPLQPQFQQQQQQQQQQQLPEQNHGGLGFSPLPPLSFGDIGLQHKTPLAPVAESSRGNTPIEAKSDPPFNTTSSPLNTTSPPLNTASPSLNTTSPPLNTTPTQLVAAALSSPYLSTTNNQGPQKSPSITSPAPSSVSSPNPSSPSKTTVMMKSREDSITRSSFSSNRDRSQPMVFSASQSTTDDRPPSRTSILTSPHSIADRTSASDKRRSMETALPLASPYSPVLSRRDLPPIGPPPSKALPTAPSDDLSNEAGALYYMSNIEAEPDRSAKKSATRVPTTIAEQDDTASSRSDHERPTSPSVTVPSSIEPVSPRPVFVERPAASDPAARQSPTARSGLRRKPSGAREQGTGRSLKSGVSSSTKSLTEDTDSDDSMDRSQVSPPQVKIVQPLPSEDANLDVLAALSYLDVNDELPLTSKTVEPSSKVRNQKMSPPSSPAPSPSVPFTTPTAATIDDKAASQFRSSFALSKQAVERKAKAQAQQIAHHAAVHKPGRSNGKQKSRVGGGWNESSDEEEEEEEDDDDDDEANSDSDDAPASNKLKPPSSGHASSNTSLKPPQNSTHMSHRNETMTDYQGVQPRGPRNLPQVPNNRPYGEDHPHPRRMVSDQFSDVGRRPNHDENHQIRSQSEFPHPGSAQKSLWSQVLDPGRPAGHFPEQNTRDTFIQLEHPSETMTKAFTPQGLLSAGLQDKQDRSAKRQEELARETGASLINVPNKPPPPQTGLLGAITAHERERKREGGMGAALTEREREKRVAEERQRRFDEQQRQQLEQMQQGGSMYGQFPGYPMMNPMMGMGMMGMNPMMTGMNPMMTGGMAPMMTGYNPMMPALNAQQMFAAQKAATQAYQQAMMAYSTAGSQMGGGDNGGIQPMVPNTTGGMPFMGYDPRMSMMGMGMMGPQMGMPLGMQMTGMSTFDPRFSNHPGNGGAMNDLGLQPPTVLGAQNPGSRSSSPARRDSPGVRPPPDQHGEVPRGSSPKS</sequence>
<dbReference type="InterPro" id="IPR058155">
    <property type="entry name" value="Skg3/CAF120-like_PH"/>
</dbReference>
<dbReference type="EMBL" id="KN818231">
    <property type="protein sequence ID" value="KIL67528.1"/>
    <property type="molecule type" value="Genomic_DNA"/>
</dbReference>
<dbReference type="Proteomes" id="UP000054549">
    <property type="component" value="Unassembled WGS sequence"/>
</dbReference>
<feature type="compositionally biased region" description="Low complexity" evidence="1">
    <location>
        <begin position="735"/>
        <end position="748"/>
    </location>
</feature>
<feature type="compositionally biased region" description="Basic residues" evidence="1">
    <location>
        <begin position="924"/>
        <end position="938"/>
    </location>
</feature>
<feature type="region of interest" description="Disordered" evidence="1">
    <location>
        <begin position="225"/>
        <end position="246"/>
    </location>
</feature>
<feature type="compositionally biased region" description="Acidic residues" evidence="1">
    <location>
        <begin position="947"/>
        <end position="970"/>
    </location>
</feature>
<feature type="compositionally biased region" description="Polar residues" evidence="1">
    <location>
        <begin position="713"/>
        <end position="727"/>
    </location>
</feature>
<dbReference type="SUPFAM" id="SSF50729">
    <property type="entry name" value="PH domain-like"/>
    <property type="match status" value="1"/>
</dbReference>
<protein>
    <recommendedName>
        <fullName evidence="2">PH domain-containing protein</fullName>
    </recommendedName>
</protein>
<feature type="region of interest" description="Disordered" evidence="1">
    <location>
        <begin position="904"/>
        <end position="1098"/>
    </location>
</feature>
<organism evidence="3 4">
    <name type="scientific">Amanita muscaria (strain Koide BX008)</name>
    <dbReference type="NCBI Taxonomy" id="946122"/>
    <lineage>
        <taxon>Eukaryota</taxon>
        <taxon>Fungi</taxon>
        <taxon>Dikarya</taxon>
        <taxon>Basidiomycota</taxon>
        <taxon>Agaricomycotina</taxon>
        <taxon>Agaricomycetes</taxon>
        <taxon>Agaricomycetidae</taxon>
        <taxon>Agaricales</taxon>
        <taxon>Pluteineae</taxon>
        <taxon>Amanitaceae</taxon>
        <taxon>Amanita</taxon>
    </lineage>
</organism>
<gene>
    <name evidence="3" type="ORF">M378DRAFT_73566</name>
</gene>
<feature type="region of interest" description="Disordered" evidence="1">
    <location>
        <begin position="549"/>
        <end position="828"/>
    </location>
</feature>
<proteinExistence type="predicted"/>
<feature type="compositionally biased region" description="Polar residues" evidence="1">
    <location>
        <begin position="983"/>
        <end position="999"/>
    </location>
</feature>
<feature type="compositionally biased region" description="Low complexity" evidence="1">
    <location>
        <begin position="790"/>
        <end position="801"/>
    </location>
</feature>
<dbReference type="OrthoDB" id="5563754at2759"/>
<feature type="compositionally biased region" description="Basic and acidic residues" evidence="1">
    <location>
        <begin position="1386"/>
        <end position="1403"/>
    </location>
</feature>
<evidence type="ECO:0000313" key="4">
    <source>
        <dbReference type="Proteomes" id="UP000054549"/>
    </source>
</evidence>
<keyword evidence="4" id="KW-1185">Reference proteome</keyword>
<feature type="compositionally biased region" description="Low complexity" evidence="1">
    <location>
        <begin position="503"/>
        <end position="536"/>
    </location>
</feature>
<dbReference type="HOGENOM" id="CLU_002684_0_0_1"/>
<feature type="compositionally biased region" description="Polar residues" evidence="1">
    <location>
        <begin position="624"/>
        <end position="639"/>
    </location>
</feature>
<dbReference type="InParanoid" id="A0A0C2XFA8"/>
<dbReference type="InterPro" id="IPR001849">
    <property type="entry name" value="PH_domain"/>
</dbReference>
<feature type="region of interest" description="Disordered" evidence="1">
    <location>
        <begin position="438"/>
        <end position="536"/>
    </location>
</feature>
<feature type="region of interest" description="Disordered" evidence="1">
    <location>
        <begin position="855"/>
        <end position="886"/>
    </location>
</feature>
<feature type="compositionally biased region" description="Basic and acidic residues" evidence="1">
    <location>
        <begin position="1181"/>
        <end position="1201"/>
    </location>
</feature>
<feature type="compositionally biased region" description="Low complexity" evidence="1">
    <location>
        <begin position="561"/>
        <end position="581"/>
    </location>
</feature>
<evidence type="ECO:0000313" key="3">
    <source>
        <dbReference type="EMBL" id="KIL67528.1"/>
    </source>
</evidence>
<dbReference type="STRING" id="946122.A0A0C2XFA8"/>
<evidence type="ECO:0000259" key="2">
    <source>
        <dbReference type="SMART" id="SM00233"/>
    </source>
</evidence>
<feature type="region of interest" description="Disordered" evidence="1">
    <location>
        <begin position="1348"/>
        <end position="1411"/>
    </location>
</feature>
<feature type="compositionally biased region" description="Polar residues" evidence="1">
    <location>
        <begin position="549"/>
        <end position="560"/>
    </location>
</feature>
<name>A0A0C2XFA8_AMAMK</name>
<feature type="compositionally biased region" description="Basic and acidic residues" evidence="1">
    <location>
        <begin position="1048"/>
        <end position="1059"/>
    </location>
</feature>
<feature type="compositionally biased region" description="Low complexity" evidence="1">
    <location>
        <begin position="438"/>
        <end position="458"/>
    </location>
</feature>
<dbReference type="InterPro" id="IPR011993">
    <property type="entry name" value="PH-like_dom_sf"/>
</dbReference>